<evidence type="ECO:0000256" key="10">
    <source>
        <dbReference type="ARBA" id="ARBA00022977"/>
    </source>
</evidence>
<evidence type="ECO:0000256" key="2">
    <source>
        <dbReference type="ARBA" id="ARBA00001946"/>
    </source>
</evidence>
<organism evidence="12 13">
    <name type="scientific">Niallia hominis</name>
    <dbReference type="NCBI Taxonomy" id="3133173"/>
    <lineage>
        <taxon>Bacteria</taxon>
        <taxon>Bacillati</taxon>
        <taxon>Bacillota</taxon>
        <taxon>Bacilli</taxon>
        <taxon>Bacillales</taxon>
        <taxon>Bacillaceae</taxon>
        <taxon>Niallia</taxon>
    </lineage>
</organism>
<keyword evidence="9 11" id="KW-0460">Magnesium</keyword>
<comment type="catalytic activity">
    <reaction evidence="1 11">
        <text>5-(2-hydroxyethyl)-4-methylthiazole + ATP = 4-methyl-5-(2-phosphooxyethyl)-thiazole + ADP + H(+)</text>
        <dbReference type="Rhea" id="RHEA:24212"/>
        <dbReference type="ChEBI" id="CHEBI:15378"/>
        <dbReference type="ChEBI" id="CHEBI:17957"/>
        <dbReference type="ChEBI" id="CHEBI:30616"/>
        <dbReference type="ChEBI" id="CHEBI:58296"/>
        <dbReference type="ChEBI" id="CHEBI:456216"/>
        <dbReference type="EC" id="2.7.1.50"/>
    </reaction>
</comment>
<comment type="function">
    <text evidence="11">Catalyzes the phosphorylation of the hydroxyl group of 4-methyl-5-beta-hydroxyethylthiazole (THZ).</text>
</comment>
<evidence type="ECO:0000313" key="13">
    <source>
        <dbReference type="Proteomes" id="UP001465426"/>
    </source>
</evidence>
<dbReference type="InterPro" id="IPR000417">
    <property type="entry name" value="Hyethyz_kinase"/>
</dbReference>
<keyword evidence="4 11" id="KW-0808">Transferase</keyword>
<dbReference type="HAMAP" id="MF_00228">
    <property type="entry name" value="Thz_kinase"/>
    <property type="match status" value="1"/>
</dbReference>
<evidence type="ECO:0000256" key="8">
    <source>
        <dbReference type="ARBA" id="ARBA00022840"/>
    </source>
</evidence>
<keyword evidence="10 11" id="KW-0784">Thiamine biosynthesis</keyword>
<dbReference type="RefSeq" id="WP_031536745.1">
    <property type="nucleotide sequence ID" value="NZ_JBBMFN010000048.1"/>
</dbReference>
<keyword evidence="7 11" id="KW-0418">Kinase</keyword>
<name>A0ABV1F418_9BACI</name>
<proteinExistence type="inferred from homology"/>
<sequence>MNEIYEMIPIVITRVRNKIPLIHNITNVVVTNFTANGLLALGASPVMAYAKEEVADMATVADALVLNIGTLTAGNVESMIIAGKAANVANTPVILDPVGAGATRYRTESVHRIMKEVDITLLRGNAAEIANVAGIKAEVRGVDSVNVHDNREIALEASKLLQVPVVITGEQDVVSVNGKLTLVGNGHEMLTKVTGTGCLLSAILGAFIAVEGDILLSSTAALVTYGIAAELAFEKTKEDGPGSFQMELLNRLAKINEADVKKWMKVEIEEEAHQ</sequence>
<dbReference type="EMBL" id="JBBMFN010000048">
    <property type="protein sequence ID" value="MEQ2467318.1"/>
    <property type="molecule type" value="Genomic_DNA"/>
</dbReference>
<dbReference type="SUPFAM" id="SSF53613">
    <property type="entry name" value="Ribokinase-like"/>
    <property type="match status" value="1"/>
</dbReference>
<dbReference type="NCBIfam" id="TIGR00694">
    <property type="entry name" value="thiM"/>
    <property type="match status" value="1"/>
</dbReference>
<comment type="cofactor">
    <cofactor evidence="2 11">
        <name>Mg(2+)</name>
        <dbReference type="ChEBI" id="CHEBI:18420"/>
    </cofactor>
</comment>
<keyword evidence="13" id="KW-1185">Reference proteome</keyword>
<evidence type="ECO:0000256" key="5">
    <source>
        <dbReference type="ARBA" id="ARBA00022723"/>
    </source>
</evidence>
<evidence type="ECO:0000256" key="11">
    <source>
        <dbReference type="HAMAP-Rule" id="MF_00228"/>
    </source>
</evidence>
<evidence type="ECO:0000256" key="6">
    <source>
        <dbReference type="ARBA" id="ARBA00022741"/>
    </source>
</evidence>
<dbReference type="InterPro" id="IPR029056">
    <property type="entry name" value="Ribokinase-like"/>
</dbReference>
<comment type="similarity">
    <text evidence="11">Belongs to the Thz kinase family.</text>
</comment>
<feature type="binding site" evidence="11">
    <location>
        <position position="123"/>
    </location>
    <ligand>
        <name>ATP</name>
        <dbReference type="ChEBI" id="CHEBI:30616"/>
    </ligand>
</feature>
<accession>A0ABV1F418</accession>
<dbReference type="PIRSF" id="PIRSF000513">
    <property type="entry name" value="Thz_kinase"/>
    <property type="match status" value="1"/>
</dbReference>
<dbReference type="Gene3D" id="3.40.1190.20">
    <property type="match status" value="1"/>
</dbReference>
<dbReference type="Pfam" id="PF02110">
    <property type="entry name" value="HK"/>
    <property type="match status" value="1"/>
</dbReference>
<keyword evidence="8 11" id="KW-0067">ATP-binding</keyword>
<feature type="binding site" evidence="11">
    <location>
        <position position="195"/>
    </location>
    <ligand>
        <name>substrate</name>
    </ligand>
</feature>
<evidence type="ECO:0000256" key="7">
    <source>
        <dbReference type="ARBA" id="ARBA00022777"/>
    </source>
</evidence>
<evidence type="ECO:0000256" key="3">
    <source>
        <dbReference type="ARBA" id="ARBA00004868"/>
    </source>
</evidence>
<dbReference type="NCBIfam" id="NF006830">
    <property type="entry name" value="PRK09355.1"/>
    <property type="match status" value="1"/>
</dbReference>
<protein>
    <recommendedName>
        <fullName evidence="11">Hydroxyethylthiazole kinase</fullName>
        <ecNumber evidence="11">2.7.1.50</ecNumber>
    </recommendedName>
    <alternativeName>
        <fullName evidence="11">4-methyl-5-beta-hydroxyethylthiazole kinase</fullName>
        <shortName evidence="11">TH kinase</shortName>
        <shortName evidence="11">Thz kinase</shortName>
    </alternativeName>
</protein>
<dbReference type="Proteomes" id="UP001465426">
    <property type="component" value="Unassembled WGS sequence"/>
</dbReference>
<dbReference type="CDD" id="cd01170">
    <property type="entry name" value="THZ_kinase"/>
    <property type="match status" value="1"/>
</dbReference>
<keyword evidence="5 11" id="KW-0479">Metal-binding</keyword>
<evidence type="ECO:0000313" key="12">
    <source>
        <dbReference type="EMBL" id="MEQ2467318.1"/>
    </source>
</evidence>
<evidence type="ECO:0000256" key="4">
    <source>
        <dbReference type="ARBA" id="ARBA00022679"/>
    </source>
</evidence>
<feature type="binding site" evidence="11">
    <location>
        <position position="47"/>
    </location>
    <ligand>
        <name>substrate</name>
    </ligand>
</feature>
<keyword evidence="6 11" id="KW-0547">Nucleotide-binding</keyword>
<comment type="caution">
    <text evidence="12">The sequence shown here is derived from an EMBL/GenBank/DDBJ whole genome shotgun (WGS) entry which is preliminary data.</text>
</comment>
<feature type="binding site" evidence="11">
    <location>
        <position position="168"/>
    </location>
    <ligand>
        <name>ATP</name>
        <dbReference type="ChEBI" id="CHEBI:30616"/>
    </ligand>
</feature>
<dbReference type="GO" id="GO:0004417">
    <property type="term" value="F:hydroxyethylthiazole kinase activity"/>
    <property type="evidence" value="ECO:0007669"/>
    <property type="project" value="UniProtKB-EC"/>
</dbReference>
<evidence type="ECO:0000256" key="1">
    <source>
        <dbReference type="ARBA" id="ARBA00001771"/>
    </source>
</evidence>
<dbReference type="EC" id="2.7.1.50" evidence="11"/>
<comment type="pathway">
    <text evidence="3 11">Cofactor biosynthesis; thiamine diphosphate biosynthesis; 4-methyl-5-(2-phosphoethyl)-thiazole from 5-(2-hydroxyethyl)-4-methylthiazole: step 1/1.</text>
</comment>
<gene>
    <name evidence="11 12" type="primary">thiM</name>
    <name evidence="12" type="ORF">WMO63_16805</name>
</gene>
<evidence type="ECO:0000256" key="9">
    <source>
        <dbReference type="ARBA" id="ARBA00022842"/>
    </source>
</evidence>
<dbReference type="PRINTS" id="PR01099">
    <property type="entry name" value="HYETHTZKNASE"/>
</dbReference>
<reference evidence="12 13" key="1">
    <citation type="submission" date="2024-03" db="EMBL/GenBank/DDBJ databases">
        <title>Human intestinal bacterial collection.</title>
        <authorList>
            <person name="Pauvert C."/>
            <person name="Hitch T.C.A."/>
            <person name="Clavel T."/>
        </authorList>
    </citation>
    <scope>NUCLEOTIDE SEQUENCE [LARGE SCALE GENOMIC DNA]</scope>
    <source>
        <strain evidence="12 13">CLA-SR-H024</strain>
    </source>
</reference>